<feature type="domain" description="Response regulatory" evidence="14">
    <location>
        <begin position="1032"/>
        <end position="1153"/>
    </location>
</feature>
<dbReference type="InterPro" id="IPR036259">
    <property type="entry name" value="MFS_trans_sf"/>
</dbReference>
<feature type="transmembrane region" description="Helical" evidence="11">
    <location>
        <begin position="1806"/>
        <end position="1823"/>
    </location>
</feature>
<feature type="transmembrane region" description="Helical" evidence="11">
    <location>
        <begin position="2105"/>
        <end position="2124"/>
    </location>
</feature>
<evidence type="ECO:0000259" key="15">
    <source>
        <dbReference type="PROSITE" id="PS50850"/>
    </source>
</evidence>
<dbReference type="InterPro" id="IPR004358">
    <property type="entry name" value="Sig_transdc_His_kin-like_C"/>
</dbReference>
<dbReference type="CDD" id="cd00082">
    <property type="entry name" value="HisKA"/>
    <property type="match status" value="1"/>
</dbReference>
<dbReference type="InterPro" id="IPR005828">
    <property type="entry name" value="MFS_sugar_transport-like"/>
</dbReference>
<dbReference type="InterPro" id="IPR021858">
    <property type="entry name" value="Fun_TF"/>
</dbReference>
<dbReference type="InterPro" id="IPR001789">
    <property type="entry name" value="Sig_transdc_resp-reg_receiver"/>
</dbReference>
<dbReference type="Gene3D" id="4.10.240.10">
    <property type="entry name" value="Zn(2)-C6 fungal-type DNA-binding domain"/>
    <property type="match status" value="1"/>
</dbReference>
<dbReference type="SUPFAM" id="SSF55874">
    <property type="entry name" value="ATPase domain of HSP90 chaperone/DNA topoisomerase II/histidine kinase"/>
    <property type="match status" value="1"/>
</dbReference>
<organism evidence="16 17">
    <name type="scientific">Gibberella intermedia</name>
    <name type="common">Bulb rot disease fungus</name>
    <name type="synonym">Fusarium proliferatum</name>
    <dbReference type="NCBI Taxonomy" id="948311"/>
    <lineage>
        <taxon>Eukaryota</taxon>
        <taxon>Fungi</taxon>
        <taxon>Dikarya</taxon>
        <taxon>Ascomycota</taxon>
        <taxon>Pezizomycotina</taxon>
        <taxon>Sordariomycetes</taxon>
        <taxon>Hypocreomycetidae</taxon>
        <taxon>Hypocreales</taxon>
        <taxon>Nectriaceae</taxon>
        <taxon>Fusarium</taxon>
        <taxon>Fusarium fujikuroi species complex</taxon>
    </lineage>
</organism>
<feature type="compositionally biased region" description="Polar residues" evidence="10">
    <location>
        <begin position="268"/>
        <end position="281"/>
    </location>
</feature>
<feature type="transmembrane region" description="Helical" evidence="11">
    <location>
        <begin position="1887"/>
        <end position="1909"/>
    </location>
</feature>
<dbReference type="PROSITE" id="PS00463">
    <property type="entry name" value="ZN2_CY6_FUNGAL_1"/>
    <property type="match status" value="1"/>
</dbReference>
<dbReference type="PROSITE" id="PS50048">
    <property type="entry name" value="ZN2_CY6_FUNGAL_2"/>
    <property type="match status" value="1"/>
</dbReference>
<evidence type="ECO:0000259" key="13">
    <source>
        <dbReference type="PROSITE" id="PS50109"/>
    </source>
</evidence>
<dbReference type="EMBL" id="PKMI01000001">
    <property type="protein sequence ID" value="RBA22556.1"/>
    <property type="molecule type" value="Genomic_DNA"/>
</dbReference>
<evidence type="ECO:0000256" key="4">
    <source>
        <dbReference type="ARBA" id="ARBA00022553"/>
    </source>
</evidence>
<evidence type="ECO:0000313" key="16">
    <source>
        <dbReference type="EMBL" id="RBA22556.1"/>
    </source>
</evidence>
<evidence type="ECO:0000256" key="7">
    <source>
        <dbReference type="ARBA" id="ARBA00023136"/>
    </source>
</evidence>
<evidence type="ECO:0000256" key="2">
    <source>
        <dbReference type="ARBA" id="ARBA00010992"/>
    </source>
</evidence>
<dbReference type="InterPro" id="IPR011006">
    <property type="entry name" value="CheY-like_superfamily"/>
</dbReference>
<dbReference type="SMART" id="SM00448">
    <property type="entry name" value="REC"/>
    <property type="match status" value="1"/>
</dbReference>
<feature type="transmembrane region" description="Helical" evidence="11">
    <location>
        <begin position="1921"/>
        <end position="1938"/>
    </location>
</feature>
<feature type="compositionally biased region" description="Basic and acidic residues" evidence="10">
    <location>
        <begin position="253"/>
        <end position="267"/>
    </location>
</feature>
<evidence type="ECO:0000256" key="10">
    <source>
        <dbReference type="SAM" id="MobiDB-lite"/>
    </source>
</evidence>
<dbReference type="PROSITE" id="PS50850">
    <property type="entry name" value="MFS"/>
    <property type="match status" value="1"/>
</dbReference>
<evidence type="ECO:0000256" key="11">
    <source>
        <dbReference type="SAM" id="Phobius"/>
    </source>
</evidence>
<dbReference type="InterPro" id="IPR003661">
    <property type="entry name" value="HisK_dim/P_dom"/>
</dbReference>
<dbReference type="Pfam" id="PF00072">
    <property type="entry name" value="Response_reg"/>
    <property type="match status" value="1"/>
</dbReference>
<dbReference type="Gene3D" id="3.30.565.10">
    <property type="entry name" value="Histidine kinase-like ATPase, C-terminal domain"/>
    <property type="match status" value="1"/>
</dbReference>
<dbReference type="Pfam" id="PF11951">
    <property type="entry name" value="Fungal_trans_2"/>
    <property type="match status" value="1"/>
</dbReference>
<dbReference type="SMART" id="SM00066">
    <property type="entry name" value="GAL4"/>
    <property type="match status" value="1"/>
</dbReference>
<dbReference type="GO" id="GO:0000155">
    <property type="term" value="F:phosphorelay sensor kinase activity"/>
    <property type="evidence" value="ECO:0007669"/>
    <property type="project" value="InterPro"/>
</dbReference>
<comment type="similarity">
    <text evidence="2">Belongs to the major facilitator superfamily. Sugar transporter (TC 2.A.1.1) family.</text>
</comment>
<dbReference type="Gene3D" id="1.10.287.130">
    <property type="match status" value="1"/>
</dbReference>
<feature type="transmembrane region" description="Helical" evidence="11">
    <location>
        <begin position="2145"/>
        <end position="2166"/>
    </location>
</feature>
<dbReference type="Gene3D" id="1.20.1250.20">
    <property type="entry name" value="MFS general substrate transporter like domains"/>
    <property type="match status" value="1"/>
</dbReference>
<dbReference type="InterPro" id="IPR050360">
    <property type="entry name" value="MFS_Sugar_Transporters"/>
</dbReference>
<sequence length="2246" mass="248451">MKQCSEAERERESYKYASNLLSQSVPTDAGQLNPNSNLPKRGDVVLTALAQLGACQTNTARSLISIFDERHQHFIAESTPTLPLVAESITPTERHEDLWLCGTAIPREHDVCERALVEADRAQSETNGDPLGLPLIRVNDLSSRGRFSLTPFLRDGKPIRSYAAVPIQTKRGINIGVYCVIDTSPLKSWEDRHTHVLRNISQTIMRYLEGERERISYQRSISMNKSIGALLEQRSTLSDQSFGPTTDVSQNRESPDVDPKAYQHKVDISQQSPVKDYPTSQGREKAVIDDPAKLIFTRSSHLLMEALEVEGCVFLDAATQAFGAMKSPILETIGLAGANVTLSSSDEDHAASPAKLPCRVLGFSRSDKTSINGHRSHPGYDSVPEKLLAHLLKKYPHGKIFVFSSAGELQPSDSSGEDRLKQAGTSETPADASGQRKLDTRPKELTLLRLLFPEARSVAFFPVWNPRRNRWYAGGFVHTNIATRQFSVESELNYLRAFGTLAINEVLRHDMMEDERSKTDALSSLSHELRSPLHGIMLGAELLNDTVLSVMQRDIAHTIETCGRTLLDTLDHLLDFSRINHFTSSVKQERQNRVFNISAPRAISEGMMSLAANVRLDRLAEDVIESVFAGFVFQRLSIAQVKSRRDPTSDDVRSNNVLDGLRAEEDLYSRSLRTNKDHVWVFLIIDPESDWNFYTQPGAIRRIIMNIFGNSLKFTQQGRIKISLKQRSNESSRRSRSHSITITISDTGLGIGQEFLENDMFRPFVQEDPLNPGTGLGLSLVKKIISQLHGRIHVESHSGTGTTITVTLPLVRQSSLESLHVDHDEAFKQQVGKLQGLRVRLLSKTLDDSTTTDDEYTLLKGICHDWLRMQVIAASEIKALAPDLVLLHEEELELLHSHEISAGTPCVVICRNAVTAYQRFNSSWIEGLPIEYVAQPVAPRKIGRTLLAALDRWAEIQHRQVAGQNIGNADDESPGQTPEIPLPTPPTPHQSQDLRAIDPGDCSSISFLTPQRTEISRPSIQRSKSSFKTTTTYLLVDDNHINLMILTAFSKKMGRPYLTAKNGSEAVQQYIEHSQHCKCIFMDISMPVMDGLEATRRIRRYERENELEPALIIALTGLASKETQKEAFNSGMDLFLTKPVQIKELRSVISPHMGSPSSSHESPHSSESQSQSQLQHQPRTQRSRGGCQTCRVKKVKCDETRPICRRCIRLQLTCDYTRLPRKKYTRRVIASPVASYPANLIATADVASTPSTTCTARGDHAYSGEPSSEGFGRGPLSDTQSADISLPPLNSIADDGLALDLSPDCAAILSPSDHSAIHFFRFVLPGMVGTRISMHSGPGLVWKLAQQSPMVLHMVCAVSGLSWSEKTTGSESDAEFRRLRAIQHYREGLQMLATATQVPSEITYLPPVLATLWLMLLYELKFGDGCGIGFDAHLRGATSILLGRSQLNSSEGSEQRISHIIEAESFCPVSCRILIWLSHADGGAVLNGFGGAVNNLLGGSSHDMSELEAESRLERARKLQKRSVLANYDLWGRSYPQTELLEDLQCSDLSCFDAECAQLKFMVGALAAAEHRDNVPHVSWRQSVAGAIRNVRSRYGELISIANRLELPDEGPHRRFTMEMQSVVSCFHAIYVCFLRVTYGQEPMSPEQREAMKEIMSLAFKAYRDQGEEGLARLGWPLFVVAIESDDILHRSWVLERFNELASHGVNYRQAYQAIQVAVGSRPLDERTAGYFEIASIMWSPTGIIGPFQPKSSSLTVMLLVASAAVYATTAGYDSALMSGINIIPSYTEFLNLNTTTRALNVSANFIGWGIASLTMGPVVNAIGRKNSILVALLTKLFSIGLVAGSQNFAMFLSGRIILGVASGLSSIAGSTWLAETLPPKIRGLGLSITFSVYYVGALISAGITYRTAEIPGEWSWRLPILLQSMFSLICILCLFLTPESPRWLSHQDMMDEALQTIASIVANGDQSNQEVREQYQSVVDSRERERAEGKTASYTELFATRSARRRLMLAVSVAVIVMASGNNIASFFLGDMLTNAGITNRTTQLQINIVLQSWCLICAMIGTFLMDRAGRKTLCLSACVGMTILMFVIGALTKTFSTSQDLAGIYGTVACIFLFMGAYSVGITPITQLYPPEVLSYSIRTNGMAIWAGTIAIFAIGTTLVFPIALEAISWRLYFIIGAWDVLETIFVAVFWVETKGLSLEEIDELFEGVVYNGHGVGEVREDGTMTKDQDEKDRSVSVARSASE</sequence>
<dbReference type="PANTHER" id="PTHR48022">
    <property type="entry name" value="PLASTIDIC GLUCOSE TRANSPORTER 4"/>
    <property type="match status" value="1"/>
</dbReference>
<dbReference type="InterPro" id="IPR001138">
    <property type="entry name" value="Zn2Cys6_DnaBD"/>
</dbReference>
<dbReference type="InterPro" id="IPR003594">
    <property type="entry name" value="HATPase_dom"/>
</dbReference>
<feature type="region of interest" description="Disordered" evidence="10">
    <location>
        <begin position="409"/>
        <end position="439"/>
    </location>
</feature>
<dbReference type="SUPFAM" id="SSF103473">
    <property type="entry name" value="MFS general substrate transporter"/>
    <property type="match status" value="1"/>
</dbReference>
<gene>
    <name evidence="16" type="ORF">FPRO05_00903</name>
</gene>
<feature type="region of interest" description="Disordered" evidence="10">
    <location>
        <begin position="1255"/>
        <end position="1278"/>
    </location>
</feature>
<comment type="caution">
    <text evidence="16">The sequence shown here is derived from an EMBL/GenBank/DDBJ whole genome shotgun (WGS) entry which is preliminary data.</text>
</comment>
<keyword evidence="7 11" id="KW-0472">Membrane</keyword>
<dbReference type="Gene3D" id="3.40.50.2300">
    <property type="match status" value="1"/>
</dbReference>
<feature type="compositionally biased region" description="Low complexity" evidence="10">
    <location>
        <begin position="1150"/>
        <end position="1178"/>
    </location>
</feature>
<dbReference type="GO" id="GO:0008270">
    <property type="term" value="F:zinc ion binding"/>
    <property type="evidence" value="ECO:0007669"/>
    <property type="project" value="InterPro"/>
</dbReference>
<dbReference type="PROSITE" id="PS50109">
    <property type="entry name" value="HIS_KIN"/>
    <property type="match status" value="1"/>
</dbReference>
<feature type="transmembrane region" description="Helical" evidence="11">
    <location>
        <begin position="2008"/>
        <end position="2030"/>
    </location>
</feature>
<evidence type="ECO:0000256" key="6">
    <source>
        <dbReference type="ARBA" id="ARBA00022989"/>
    </source>
</evidence>
<dbReference type="SUPFAM" id="SSF47384">
    <property type="entry name" value="Homodimeric domain of signal transducing histidine kinase"/>
    <property type="match status" value="1"/>
</dbReference>
<dbReference type="SUPFAM" id="SSF55781">
    <property type="entry name" value="GAF domain-like"/>
    <property type="match status" value="1"/>
</dbReference>
<evidence type="ECO:0000256" key="3">
    <source>
        <dbReference type="ARBA" id="ARBA00022448"/>
    </source>
</evidence>
<dbReference type="SMART" id="SM00388">
    <property type="entry name" value="HisKA"/>
    <property type="match status" value="1"/>
</dbReference>
<evidence type="ECO:0000259" key="12">
    <source>
        <dbReference type="PROSITE" id="PS50048"/>
    </source>
</evidence>
<dbReference type="Proteomes" id="UP000251714">
    <property type="component" value="Unassembled WGS sequence"/>
</dbReference>
<evidence type="ECO:0000256" key="1">
    <source>
        <dbReference type="ARBA" id="ARBA00004141"/>
    </source>
</evidence>
<feature type="compositionally biased region" description="Basic and acidic residues" evidence="10">
    <location>
        <begin position="2222"/>
        <end position="2237"/>
    </location>
</feature>
<dbReference type="PRINTS" id="PR00344">
    <property type="entry name" value="BCTRLSENSOR"/>
</dbReference>
<dbReference type="InterPro" id="IPR036097">
    <property type="entry name" value="HisK_dim/P_sf"/>
</dbReference>
<feature type="domain" description="Major facilitator superfamily (MFS) profile" evidence="15">
    <location>
        <begin position="1760"/>
        <end position="2197"/>
    </location>
</feature>
<feature type="region of interest" description="Disordered" evidence="10">
    <location>
        <begin position="238"/>
        <end position="283"/>
    </location>
</feature>
<name>A0A365NPC3_GIBIN</name>
<accession>A0A365NPC3</accession>
<dbReference type="CDD" id="cd00067">
    <property type="entry name" value="GAL4"/>
    <property type="match status" value="1"/>
</dbReference>
<evidence type="ECO:0000313" key="17">
    <source>
        <dbReference type="Proteomes" id="UP000251714"/>
    </source>
</evidence>
<evidence type="ECO:0000256" key="8">
    <source>
        <dbReference type="ARBA" id="ARBA00023242"/>
    </source>
</evidence>
<protein>
    <recommendedName>
        <fullName evidence="18">Zn(2)-C6 fungal-type domain-containing protein</fullName>
    </recommendedName>
</protein>
<keyword evidence="8" id="KW-0539">Nucleus</keyword>
<dbReference type="SUPFAM" id="SSF57701">
    <property type="entry name" value="Zn2/Cys6 DNA-binding domain"/>
    <property type="match status" value="1"/>
</dbReference>
<feature type="modified residue" description="4-aspartylphosphate" evidence="9">
    <location>
        <position position="1083"/>
    </location>
</feature>
<keyword evidence="6 11" id="KW-1133">Transmembrane helix</keyword>
<proteinExistence type="inferred from homology"/>
<dbReference type="Pfam" id="PF00083">
    <property type="entry name" value="Sugar_tr"/>
    <property type="match status" value="1"/>
</dbReference>
<feature type="region of interest" description="Disordered" evidence="10">
    <location>
        <begin position="2222"/>
        <end position="2246"/>
    </location>
</feature>
<feature type="domain" description="Zn(2)-C6 fungal-type" evidence="12">
    <location>
        <begin position="1186"/>
        <end position="1216"/>
    </location>
</feature>
<keyword evidence="5 11" id="KW-0812">Transmembrane</keyword>
<dbReference type="InterPro" id="IPR005467">
    <property type="entry name" value="His_kinase_dom"/>
</dbReference>
<dbReference type="Pfam" id="PF00512">
    <property type="entry name" value="HisKA"/>
    <property type="match status" value="1"/>
</dbReference>
<dbReference type="SUPFAM" id="SSF52172">
    <property type="entry name" value="CheY-like"/>
    <property type="match status" value="1"/>
</dbReference>
<dbReference type="Pfam" id="PF00172">
    <property type="entry name" value="Zn_clus"/>
    <property type="match status" value="1"/>
</dbReference>
<dbReference type="GO" id="GO:0016020">
    <property type="term" value="C:membrane"/>
    <property type="evidence" value="ECO:0007669"/>
    <property type="project" value="UniProtKB-SubCell"/>
</dbReference>
<feature type="compositionally biased region" description="Polar residues" evidence="10">
    <location>
        <begin position="238"/>
        <end position="252"/>
    </location>
</feature>
<evidence type="ECO:0008006" key="18">
    <source>
        <dbReference type="Google" id="ProtNLM"/>
    </source>
</evidence>
<dbReference type="InterPro" id="IPR036864">
    <property type="entry name" value="Zn2-C6_fun-type_DNA-bd_sf"/>
</dbReference>
<dbReference type="InterPro" id="IPR020846">
    <property type="entry name" value="MFS_dom"/>
</dbReference>
<dbReference type="PROSITE" id="PS50110">
    <property type="entry name" value="RESPONSE_REGULATORY"/>
    <property type="match status" value="1"/>
</dbReference>
<feature type="transmembrane region" description="Helical" evidence="11">
    <location>
        <begin position="2074"/>
        <end position="2093"/>
    </location>
</feature>
<keyword evidence="4 9" id="KW-0597">Phosphoprotein</keyword>
<feature type="transmembrane region" description="Helical" evidence="11">
    <location>
        <begin position="2172"/>
        <end position="2194"/>
    </location>
</feature>
<dbReference type="CDD" id="cd17546">
    <property type="entry name" value="REC_hyHK_CKI1_RcsC-like"/>
    <property type="match status" value="1"/>
</dbReference>
<feature type="region of interest" description="Disordered" evidence="10">
    <location>
        <begin position="965"/>
        <end position="991"/>
    </location>
</feature>
<feature type="region of interest" description="Disordered" evidence="10">
    <location>
        <begin position="1150"/>
        <end position="1185"/>
    </location>
</feature>
<comment type="subcellular location">
    <subcellularLocation>
        <location evidence="1">Membrane</location>
        <topology evidence="1">Multi-pass membrane protein</topology>
    </subcellularLocation>
</comment>
<keyword evidence="3" id="KW-0813">Transport</keyword>
<feature type="transmembrane region" description="Helical" evidence="11">
    <location>
        <begin position="2050"/>
        <end position="2067"/>
    </location>
</feature>
<evidence type="ECO:0000256" key="9">
    <source>
        <dbReference type="PROSITE-ProRule" id="PRU00169"/>
    </source>
</evidence>
<dbReference type="SMART" id="SM00387">
    <property type="entry name" value="HATPase_c"/>
    <property type="match status" value="1"/>
</dbReference>
<dbReference type="InterPro" id="IPR036890">
    <property type="entry name" value="HATPase_C_sf"/>
</dbReference>
<dbReference type="GO" id="GO:0005351">
    <property type="term" value="F:carbohydrate:proton symporter activity"/>
    <property type="evidence" value="ECO:0007669"/>
    <property type="project" value="TreeGrafter"/>
</dbReference>
<feature type="transmembrane region" description="Helical" evidence="11">
    <location>
        <begin position="1857"/>
        <end position="1875"/>
    </location>
</feature>
<dbReference type="PANTHER" id="PTHR48022:SF31">
    <property type="entry name" value="HEXOSE TRANSPORTER"/>
    <property type="match status" value="1"/>
</dbReference>
<dbReference type="Pfam" id="PF02518">
    <property type="entry name" value="HATPase_c"/>
    <property type="match status" value="1"/>
</dbReference>
<dbReference type="GO" id="GO:0000981">
    <property type="term" value="F:DNA-binding transcription factor activity, RNA polymerase II-specific"/>
    <property type="evidence" value="ECO:0007669"/>
    <property type="project" value="InterPro"/>
</dbReference>
<evidence type="ECO:0000256" key="5">
    <source>
        <dbReference type="ARBA" id="ARBA00022692"/>
    </source>
</evidence>
<feature type="transmembrane region" description="Helical" evidence="11">
    <location>
        <begin position="1830"/>
        <end position="1851"/>
    </location>
</feature>
<feature type="domain" description="Histidine kinase" evidence="13">
    <location>
        <begin position="524"/>
        <end position="812"/>
    </location>
</feature>
<evidence type="ECO:0000259" key="14">
    <source>
        <dbReference type="PROSITE" id="PS50110"/>
    </source>
</evidence>
<dbReference type="FunFam" id="1.20.1250.20:FF:000134">
    <property type="entry name" value="MFS sugar transporter protein"/>
    <property type="match status" value="1"/>
</dbReference>
<reference evidence="16 17" key="1">
    <citation type="submission" date="2017-12" db="EMBL/GenBank/DDBJ databases">
        <title>Genome sequence of the mycotoxigenic crop pathogen Fusarium proliferatum, strain ITEM 2341 from Date Palm.</title>
        <authorList>
            <person name="Almiman B.F."/>
            <person name="Shittu T.A."/>
            <person name="Muthumeenakshi S."/>
            <person name="Baroncelli R."/>
            <person name="Sreenivasaprasada S."/>
        </authorList>
    </citation>
    <scope>NUCLEOTIDE SEQUENCE [LARGE SCALE GENOMIC DNA]</scope>
    <source>
        <strain evidence="16 17">ITEM 2341</strain>
    </source>
</reference>